<accession>A0A5D3BAA4</accession>
<dbReference type="EMBL" id="SSTD01020139">
    <property type="protein sequence ID" value="TYJ95541.1"/>
    <property type="molecule type" value="Genomic_DNA"/>
</dbReference>
<proteinExistence type="predicted"/>
<sequence length="140" mass="16094">MIEEAPPEAEAPAKNAHRTTLPELAKLRKQLKKLLSRGFSRSVQAPYGAPFLSLKKKDRNSQRRTKRSIFLNKLTANRKYPFPILPNLFDYSRGVKYFLKSDIRPRHCRVRATKAEGLETTCVTGLRAYEFPMAPFSLIE</sequence>
<dbReference type="PANTHER" id="PTHR24559">
    <property type="entry name" value="TRANSPOSON TY3-I GAG-POL POLYPROTEIN"/>
    <property type="match status" value="1"/>
</dbReference>
<dbReference type="InterPro" id="IPR043502">
    <property type="entry name" value="DNA/RNA_pol_sf"/>
</dbReference>
<dbReference type="Proteomes" id="UP000321947">
    <property type="component" value="Unassembled WGS sequence"/>
</dbReference>
<comment type="caution">
    <text evidence="3">The sequence shown here is derived from an EMBL/GenBank/DDBJ whole genome shotgun (WGS) entry which is preliminary data.</text>
</comment>
<dbReference type="SUPFAM" id="SSF56672">
    <property type="entry name" value="DNA/RNA polymerases"/>
    <property type="match status" value="1"/>
</dbReference>
<keyword evidence="3" id="KW-0548">Nucleotidyltransferase</keyword>
<dbReference type="PANTHER" id="PTHR24559:SF436">
    <property type="entry name" value="RNA-DIRECTED DNA POLYMERASE HOMOLOG"/>
    <property type="match status" value="1"/>
</dbReference>
<dbReference type="Proteomes" id="UP000321393">
    <property type="component" value="Unassembled WGS sequence"/>
</dbReference>
<organism evidence="3 5">
    <name type="scientific">Cucumis melo var. makuwa</name>
    <name type="common">Oriental melon</name>
    <dbReference type="NCBI Taxonomy" id="1194695"/>
    <lineage>
        <taxon>Eukaryota</taxon>
        <taxon>Viridiplantae</taxon>
        <taxon>Streptophyta</taxon>
        <taxon>Embryophyta</taxon>
        <taxon>Tracheophyta</taxon>
        <taxon>Spermatophyta</taxon>
        <taxon>Magnoliopsida</taxon>
        <taxon>eudicotyledons</taxon>
        <taxon>Gunneridae</taxon>
        <taxon>Pentapetalae</taxon>
        <taxon>rosids</taxon>
        <taxon>fabids</taxon>
        <taxon>Cucurbitales</taxon>
        <taxon>Cucurbitaceae</taxon>
        <taxon>Benincaseae</taxon>
        <taxon>Cucumis</taxon>
    </lineage>
</organism>
<dbReference type="Gene3D" id="3.10.10.10">
    <property type="entry name" value="HIV Type 1 Reverse Transcriptase, subunit A, domain 1"/>
    <property type="match status" value="1"/>
</dbReference>
<evidence type="ECO:0000256" key="1">
    <source>
        <dbReference type="SAM" id="MobiDB-lite"/>
    </source>
</evidence>
<dbReference type="InterPro" id="IPR043128">
    <property type="entry name" value="Rev_trsase/Diguanyl_cyclase"/>
</dbReference>
<dbReference type="InterPro" id="IPR053134">
    <property type="entry name" value="RNA-dir_DNA_polymerase"/>
</dbReference>
<gene>
    <name evidence="3" type="ORF">E5676_scaffold767G00350</name>
    <name evidence="2" type="ORF">E6C27_scaffold744G001460</name>
</gene>
<dbReference type="OrthoDB" id="1928766at2759"/>
<evidence type="ECO:0000313" key="2">
    <source>
        <dbReference type="EMBL" id="KAA0039657.1"/>
    </source>
</evidence>
<dbReference type="GO" id="GO:0003964">
    <property type="term" value="F:RNA-directed DNA polymerase activity"/>
    <property type="evidence" value="ECO:0007669"/>
    <property type="project" value="UniProtKB-KW"/>
</dbReference>
<evidence type="ECO:0000313" key="5">
    <source>
        <dbReference type="Proteomes" id="UP000321947"/>
    </source>
</evidence>
<dbReference type="STRING" id="1194695.A0A5D3BAA4"/>
<protein>
    <submittedName>
        <fullName evidence="3">RNA-directed DNA polymerase-like protein</fullName>
    </submittedName>
</protein>
<dbReference type="AlphaFoldDB" id="A0A5D3BAA4"/>
<evidence type="ECO:0000313" key="4">
    <source>
        <dbReference type="Proteomes" id="UP000321393"/>
    </source>
</evidence>
<dbReference type="EMBL" id="SSTE01018396">
    <property type="protein sequence ID" value="KAA0039657.1"/>
    <property type="molecule type" value="Genomic_DNA"/>
</dbReference>
<keyword evidence="3" id="KW-0808">Transferase</keyword>
<reference evidence="4 5" key="1">
    <citation type="submission" date="2019-08" db="EMBL/GenBank/DDBJ databases">
        <title>Draft genome sequences of two oriental melons (Cucumis melo L. var makuwa).</title>
        <authorList>
            <person name="Kwon S.-Y."/>
        </authorList>
    </citation>
    <scope>NUCLEOTIDE SEQUENCE [LARGE SCALE GENOMIC DNA]</scope>
    <source>
        <strain evidence="5">cv. Chang Bougi</strain>
        <strain evidence="4">cv. SW 3</strain>
        <tissue evidence="3">Leaf</tissue>
    </source>
</reference>
<feature type="region of interest" description="Disordered" evidence="1">
    <location>
        <begin position="1"/>
        <end position="22"/>
    </location>
</feature>
<dbReference type="Gene3D" id="3.30.70.270">
    <property type="match status" value="1"/>
</dbReference>
<evidence type="ECO:0000313" key="3">
    <source>
        <dbReference type="EMBL" id="TYJ95541.1"/>
    </source>
</evidence>
<keyword evidence="3" id="KW-0695">RNA-directed DNA polymerase</keyword>
<name>A0A5D3BAA4_CUCMM</name>